<evidence type="ECO:0000313" key="4">
    <source>
        <dbReference type="Proteomes" id="UP001387100"/>
    </source>
</evidence>
<evidence type="ECO:0000259" key="2">
    <source>
        <dbReference type="Pfam" id="PF14338"/>
    </source>
</evidence>
<keyword evidence="4" id="KW-1185">Reference proteome</keyword>
<dbReference type="InterPro" id="IPR025745">
    <property type="entry name" value="Mrr-like_N_dom"/>
</dbReference>
<feature type="domain" description="Restriction endonuclease type IV Mrr" evidence="1">
    <location>
        <begin position="172"/>
        <end position="290"/>
    </location>
</feature>
<dbReference type="PANTHER" id="PTHR30015:SF7">
    <property type="entry name" value="TYPE IV METHYL-DIRECTED RESTRICTION ENZYME ECOKMRR"/>
    <property type="match status" value="1"/>
</dbReference>
<dbReference type="SUPFAM" id="SSF52980">
    <property type="entry name" value="Restriction endonuclease-like"/>
    <property type="match status" value="1"/>
</dbReference>
<accession>A0ABU8RKI1</accession>
<dbReference type="InterPro" id="IPR011335">
    <property type="entry name" value="Restrct_endonuc-II-like"/>
</dbReference>
<name>A0ABU8RKI1_9ACTN</name>
<sequence length="316" mass="34129">MTVPDFQTLMRPLLAELVDRQPHRVRDLTERMSDLFELTEAERVQMLPSGRARLIVNRVGWAVTHMAQAGVVHRPQRGHLVLTDAGADVLATHPERVDMTVLSAFAAYRDFRGRTSAEATPPSVDPVASTTTATPGEIPDVTAAASPQDLLAQAVTENRAAVEGELLDRALALTPTDFERLVLELLRAMGYGRAGQLEHSGASGDGGIDGIISQDPLGLDRIYLQAKRYAAGHTVGRPELQGFVGALASNQGDRGVFITTSTFTKGALETAERVSHRIELVDGGRLAALMLRHGVGVQAETTVTLHRLDEDFFEAL</sequence>
<dbReference type="Pfam" id="PF04471">
    <property type="entry name" value="Mrr_cat"/>
    <property type="match status" value="1"/>
</dbReference>
<evidence type="ECO:0000259" key="1">
    <source>
        <dbReference type="Pfam" id="PF04471"/>
    </source>
</evidence>
<reference evidence="3 4" key="1">
    <citation type="journal article" date="2017" name="Int. J. Syst. Evol. Microbiol.">
        <title>Pseudokineococcus basanitobsidens sp. nov., isolated from volcanic rock.</title>
        <authorList>
            <person name="Lee D.W."/>
            <person name="Park M.Y."/>
            <person name="Kim J.J."/>
            <person name="Kim B.S."/>
        </authorList>
    </citation>
    <scope>NUCLEOTIDE SEQUENCE [LARGE SCALE GENOMIC DNA]</scope>
    <source>
        <strain evidence="3 4">DSM 103726</strain>
    </source>
</reference>
<dbReference type="PANTHER" id="PTHR30015">
    <property type="entry name" value="MRR RESTRICTION SYSTEM PROTEIN"/>
    <property type="match status" value="1"/>
</dbReference>
<gene>
    <name evidence="3" type="ORF">WDZ17_09760</name>
</gene>
<protein>
    <submittedName>
        <fullName evidence="3">Restriction endonuclease</fullName>
    </submittedName>
</protein>
<dbReference type="InterPro" id="IPR007560">
    <property type="entry name" value="Restrct_endonuc_IV_Mrr"/>
</dbReference>
<dbReference type="GO" id="GO:0004519">
    <property type="term" value="F:endonuclease activity"/>
    <property type="evidence" value="ECO:0007669"/>
    <property type="project" value="UniProtKB-KW"/>
</dbReference>
<dbReference type="Gene3D" id="3.40.1350.10">
    <property type="match status" value="1"/>
</dbReference>
<dbReference type="Pfam" id="PF14338">
    <property type="entry name" value="Mrr_N"/>
    <property type="match status" value="1"/>
</dbReference>
<dbReference type="InterPro" id="IPR011856">
    <property type="entry name" value="tRNA_endonuc-like_dom_sf"/>
</dbReference>
<feature type="domain" description="Restriction system protein Mrr-like N-terminal" evidence="2">
    <location>
        <begin position="6"/>
        <end position="91"/>
    </location>
</feature>
<dbReference type="RefSeq" id="WP_339574960.1">
    <property type="nucleotide sequence ID" value="NZ_JBBIAA010000009.1"/>
</dbReference>
<proteinExistence type="predicted"/>
<keyword evidence="3" id="KW-0540">Nuclease</keyword>
<dbReference type="InterPro" id="IPR052906">
    <property type="entry name" value="Type_IV_Methyl-Rstrct_Enzyme"/>
</dbReference>
<dbReference type="EMBL" id="JBBIAA010000009">
    <property type="protein sequence ID" value="MEJ5945575.1"/>
    <property type="molecule type" value="Genomic_DNA"/>
</dbReference>
<comment type="caution">
    <text evidence="3">The sequence shown here is derived from an EMBL/GenBank/DDBJ whole genome shotgun (WGS) entry which is preliminary data.</text>
</comment>
<organism evidence="3 4">
    <name type="scientific">Pseudokineococcus basanitobsidens</name>
    <dbReference type="NCBI Taxonomy" id="1926649"/>
    <lineage>
        <taxon>Bacteria</taxon>
        <taxon>Bacillati</taxon>
        <taxon>Actinomycetota</taxon>
        <taxon>Actinomycetes</taxon>
        <taxon>Kineosporiales</taxon>
        <taxon>Kineosporiaceae</taxon>
        <taxon>Pseudokineococcus</taxon>
    </lineage>
</organism>
<evidence type="ECO:0000313" key="3">
    <source>
        <dbReference type="EMBL" id="MEJ5945575.1"/>
    </source>
</evidence>
<keyword evidence="3" id="KW-0378">Hydrolase</keyword>
<dbReference type="Proteomes" id="UP001387100">
    <property type="component" value="Unassembled WGS sequence"/>
</dbReference>
<keyword evidence="3" id="KW-0255">Endonuclease</keyword>